<evidence type="ECO:0000256" key="1">
    <source>
        <dbReference type="SAM" id="Phobius"/>
    </source>
</evidence>
<sequence length="175" mass="20061">MTSGWDGILEPGERIIWQGRPDYKFDLKRVPVIIYIAGFSMVTVMSYQLIANAMFQTTAGIVLSGICILSGLLILIGIPFLDAHNRKYTTYTLTDRRAFIAAITILGDRLWTSHQIRIDFPITFKEGSPPSIYFTEGWGHRWYSKYRVKVPVGFERINNAHEVHALLQKVQRREA</sequence>
<organism evidence="2 3">
    <name type="scientific">Parasulfitobacter algicola</name>
    <dbReference type="NCBI Taxonomy" id="2614809"/>
    <lineage>
        <taxon>Bacteria</taxon>
        <taxon>Pseudomonadati</taxon>
        <taxon>Pseudomonadota</taxon>
        <taxon>Alphaproteobacteria</taxon>
        <taxon>Rhodobacterales</taxon>
        <taxon>Roseobacteraceae</taxon>
        <taxon>Parasulfitobacter</taxon>
    </lineage>
</organism>
<comment type="caution">
    <text evidence="2">The sequence shown here is derived from an EMBL/GenBank/DDBJ whole genome shotgun (WGS) entry which is preliminary data.</text>
</comment>
<keyword evidence="1" id="KW-0812">Transmembrane</keyword>
<reference evidence="2 3" key="1">
    <citation type="submission" date="2020-06" db="EMBL/GenBank/DDBJ databases">
        <title>Sulfitobacter algicola sp. nov., isolated from green algae.</title>
        <authorList>
            <person name="Wang C."/>
        </authorList>
    </citation>
    <scope>NUCLEOTIDE SEQUENCE [LARGE SCALE GENOMIC DNA]</scope>
    <source>
        <strain evidence="2 3">1151</strain>
    </source>
</reference>
<gene>
    <name evidence="2" type="ORF">HRQ87_17015</name>
</gene>
<dbReference type="EMBL" id="JABUFE010000013">
    <property type="protein sequence ID" value="NSX56491.1"/>
    <property type="molecule type" value="Genomic_DNA"/>
</dbReference>
<keyword evidence="1" id="KW-1133">Transmembrane helix</keyword>
<dbReference type="RefSeq" id="WP_174139643.1">
    <property type="nucleotide sequence ID" value="NZ_JABUFE010000013.1"/>
</dbReference>
<dbReference type="Proteomes" id="UP000777935">
    <property type="component" value="Unassembled WGS sequence"/>
</dbReference>
<evidence type="ECO:0008006" key="4">
    <source>
        <dbReference type="Google" id="ProtNLM"/>
    </source>
</evidence>
<name>A0ABX2IUD5_9RHOB</name>
<evidence type="ECO:0000313" key="3">
    <source>
        <dbReference type="Proteomes" id="UP000777935"/>
    </source>
</evidence>
<keyword evidence="1" id="KW-0472">Membrane</keyword>
<feature type="transmembrane region" description="Helical" evidence="1">
    <location>
        <begin position="61"/>
        <end position="81"/>
    </location>
</feature>
<proteinExistence type="predicted"/>
<keyword evidence="3" id="KW-1185">Reference proteome</keyword>
<feature type="transmembrane region" description="Helical" evidence="1">
    <location>
        <begin position="32"/>
        <end position="55"/>
    </location>
</feature>
<accession>A0ABX2IUD5</accession>
<evidence type="ECO:0000313" key="2">
    <source>
        <dbReference type="EMBL" id="NSX56491.1"/>
    </source>
</evidence>
<protein>
    <recommendedName>
        <fullName evidence="4">PH domain-containing protein</fullName>
    </recommendedName>
</protein>